<dbReference type="RefSeq" id="WP_380793978.1">
    <property type="nucleotide sequence ID" value="NZ_JBHTKR010000006.1"/>
</dbReference>
<keyword evidence="6" id="KW-0456">Lyase</keyword>
<dbReference type="Gene3D" id="3.20.20.60">
    <property type="entry name" value="Phosphoenolpyruvate-binding domains"/>
    <property type="match status" value="1"/>
</dbReference>
<dbReference type="Pfam" id="PF03328">
    <property type="entry name" value="HpcH_HpaI"/>
    <property type="match status" value="1"/>
</dbReference>
<evidence type="ECO:0000256" key="2">
    <source>
        <dbReference type="ARBA" id="ARBA00005568"/>
    </source>
</evidence>
<dbReference type="InterPro" id="IPR005000">
    <property type="entry name" value="Aldolase/citrate-lyase_domain"/>
</dbReference>
<evidence type="ECO:0000256" key="3">
    <source>
        <dbReference type="ARBA" id="ARBA00022723"/>
    </source>
</evidence>
<dbReference type="Proteomes" id="UP001597151">
    <property type="component" value="Unassembled WGS sequence"/>
</dbReference>
<organism evidence="6 7">
    <name type="scientific">Seohaeicola saemankumensis</name>
    <dbReference type="NCBI Taxonomy" id="481181"/>
    <lineage>
        <taxon>Bacteria</taxon>
        <taxon>Pseudomonadati</taxon>
        <taxon>Pseudomonadota</taxon>
        <taxon>Alphaproteobacteria</taxon>
        <taxon>Rhodobacterales</taxon>
        <taxon>Roseobacteraceae</taxon>
        <taxon>Seohaeicola</taxon>
    </lineage>
</organism>
<dbReference type="EMBL" id="JBHTKR010000006">
    <property type="protein sequence ID" value="MFD1196232.1"/>
    <property type="molecule type" value="Genomic_DNA"/>
</dbReference>
<dbReference type="GO" id="GO:0016829">
    <property type="term" value="F:lyase activity"/>
    <property type="evidence" value="ECO:0007669"/>
    <property type="project" value="UniProtKB-KW"/>
</dbReference>
<comment type="caution">
    <text evidence="6">The sequence shown here is derived from an EMBL/GenBank/DDBJ whole genome shotgun (WGS) entry which is preliminary data.</text>
</comment>
<reference evidence="7" key="1">
    <citation type="journal article" date="2019" name="Int. J. Syst. Evol. Microbiol.">
        <title>The Global Catalogue of Microorganisms (GCM) 10K type strain sequencing project: providing services to taxonomists for standard genome sequencing and annotation.</title>
        <authorList>
            <consortium name="The Broad Institute Genomics Platform"/>
            <consortium name="The Broad Institute Genome Sequencing Center for Infectious Disease"/>
            <person name="Wu L."/>
            <person name="Ma J."/>
        </authorList>
    </citation>
    <scope>NUCLEOTIDE SEQUENCE [LARGE SCALE GENOMIC DNA]</scope>
    <source>
        <strain evidence="7">CCUG 55328</strain>
    </source>
</reference>
<protein>
    <submittedName>
        <fullName evidence="6">Aldolase/citrate lyase family protein</fullName>
    </submittedName>
</protein>
<comment type="cofactor">
    <cofactor evidence="1">
        <name>Mg(2+)</name>
        <dbReference type="ChEBI" id="CHEBI:18420"/>
    </cofactor>
</comment>
<dbReference type="PANTHER" id="PTHR32308:SF0">
    <property type="entry name" value="HPCH_HPAI ALDOLASE_CITRATE LYASE DOMAIN-CONTAINING PROTEIN"/>
    <property type="match status" value="1"/>
</dbReference>
<dbReference type="SUPFAM" id="SSF51621">
    <property type="entry name" value="Phosphoenolpyruvate/pyruvate domain"/>
    <property type="match status" value="1"/>
</dbReference>
<dbReference type="InterPro" id="IPR015813">
    <property type="entry name" value="Pyrv/PenolPyrv_kinase-like_dom"/>
</dbReference>
<dbReference type="PANTHER" id="PTHR32308">
    <property type="entry name" value="LYASE BETA SUBUNIT, PUTATIVE (AFU_ORTHOLOGUE AFUA_4G13030)-RELATED"/>
    <property type="match status" value="1"/>
</dbReference>
<accession>A0ABW3TI18</accession>
<gene>
    <name evidence="6" type="ORF">ACFQ3C_16300</name>
</gene>
<proteinExistence type="inferred from homology"/>
<dbReference type="PIRSF" id="PIRSF015582">
    <property type="entry name" value="Cit_lyase_B"/>
    <property type="match status" value="1"/>
</dbReference>
<keyword evidence="7" id="KW-1185">Reference proteome</keyword>
<dbReference type="InterPro" id="IPR040442">
    <property type="entry name" value="Pyrv_kinase-like_dom_sf"/>
</dbReference>
<evidence type="ECO:0000313" key="7">
    <source>
        <dbReference type="Proteomes" id="UP001597151"/>
    </source>
</evidence>
<name>A0ABW3TI18_9RHOB</name>
<sequence length="271" mass="28727">MINWLFVPGNRPDRFFKAAASGADAVIWDLEDAVAPGAKDAARTTVATHLAMPEARAVPVVVRLNATTTAAGLSDLLMLQAAGHPPEAVILPKTENRWQVQQVRMMLAPGVKVVALIESATGLADSRAILAGRVDAVFFGAGDYSSDIGAECSWAPLQSARSRLVEAAAEAGVPAIDSPFFDVQDNAALADECRAARAFGFSGKAAIHPRQVATIMDCFRPTESEIDWAQRALAENEKGAGVVDGKLIDEAIARRARRILGWQTSGWLGPA</sequence>
<keyword evidence="3" id="KW-0479">Metal-binding</keyword>
<evidence type="ECO:0000313" key="6">
    <source>
        <dbReference type="EMBL" id="MFD1196232.1"/>
    </source>
</evidence>
<evidence type="ECO:0000259" key="5">
    <source>
        <dbReference type="Pfam" id="PF03328"/>
    </source>
</evidence>
<feature type="domain" description="HpcH/HpaI aldolase/citrate lyase" evidence="5">
    <location>
        <begin position="5"/>
        <end position="209"/>
    </location>
</feature>
<dbReference type="InterPro" id="IPR011206">
    <property type="entry name" value="Citrate_lyase_beta/mcl1/mcl2"/>
</dbReference>
<evidence type="ECO:0000256" key="1">
    <source>
        <dbReference type="ARBA" id="ARBA00001946"/>
    </source>
</evidence>
<keyword evidence="4" id="KW-0460">Magnesium</keyword>
<evidence type="ECO:0000256" key="4">
    <source>
        <dbReference type="ARBA" id="ARBA00022842"/>
    </source>
</evidence>
<comment type="similarity">
    <text evidence="2">Belongs to the HpcH/HpaI aldolase family.</text>
</comment>